<organism evidence="1 2">
    <name type="scientific">Acanthocheilonema viteae</name>
    <name type="common">Filarial nematode worm</name>
    <name type="synonym">Dipetalonema viteae</name>
    <dbReference type="NCBI Taxonomy" id="6277"/>
    <lineage>
        <taxon>Eukaryota</taxon>
        <taxon>Metazoa</taxon>
        <taxon>Ecdysozoa</taxon>
        <taxon>Nematoda</taxon>
        <taxon>Chromadorea</taxon>
        <taxon>Rhabditida</taxon>
        <taxon>Spirurina</taxon>
        <taxon>Spiruromorpha</taxon>
        <taxon>Filarioidea</taxon>
        <taxon>Onchocercidae</taxon>
        <taxon>Acanthocheilonema</taxon>
    </lineage>
</organism>
<accession>A0A498SM82</accession>
<dbReference type="OrthoDB" id="5847100at2759"/>
<keyword evidence="2" id="KW-1185">Reference proteome</keyword>
<dbReference type="AlphaFoldDB" id="A0A498SM82"/>
<feature type="non-terminal residue" evidence="1">
    <location>
        <position position="187"/>
    </location>
</feature>
<evidence type="ECO:0000313" key="2">
    <source>
        <dbReference type="Proteomes" id="UP000276991"/>
    </source>
</evidence>
<proteinExistence type="predicted"/>
<protein>
    <submittedName>
        <fullName evidence="1">Uncharacterized protein</fullName>
    </submittedName>
</protein>
<dbReference type="Proteomes" id="UP000276991">
    <property type="component" value="Unassembled WGS sequence"/>
</dbReference>
<name>A0A498SM82_ACAVI</name>
<reference evidence="1 2" key="1">
    <citation type="submission" date="2018-08" db="EMBL/GenBank/DDBJ databases">
        <authorList>
            <person name="Laetsch R D."/>
            <person name="Stevens L."/>
            <person name="Kumar S."/>
            <person name="Blaxter L. M."/>
        </authorList>
    </citation>
    <scope>NUCLEOTIDE SEQUENCE [LARGE SCALE GENOMIC DNA]</scope>
</reference>
<gene>
    <name evidence="1" type="ORF">NAV_LOCUS9537</name>
</gene>
<evidence type="ECO:0000313" key="1">
    <source>
        <dbReference type="EMBL" id="VBB34746.1"/>
    </source>
</evidence>
<sequence length="187" mass="21891">MVSEIDLNPLLHLEPNSATDERFKALVFVKKIHKTMYFIKCMDGVISYDRHCLYVACRYLHEYMDSNPQENSIHLEFKAVTVEKVLSFAFTGICQMKYYGGNFNSFDFANYQQFLACLNFLKPLMYQELLQMYDDDFCRIFQKLCNTARPPCEANTLQFLRLAIRFGFPKLEACATARIVAQFPNTY</sequence>
<dbReference type="EMBL" id="UPTC01004016">
    <property type="protein sequence ID" value="VBB34746.1"/>
    <property type="molecule type" value="Genomic_DNA"/>
</dbReference>